<evidence type="ECO:0000256" key="5">
    <source>
        <dbReference type="SAM" id="SignalP"/>
    </source>
</evidence>
<dbReference type="RefSeq" id="WP_116270694.1">
    <property type="nucleotide sequence ID" value="NZ_BGZJ01000002.1"/>
</dbReference>
<evidence type="ECO:0000256" key="2">
    <source>
        <dbReference type="ARBA" id="ARBA00022630"/>
    </source>
</evidence>
<dbReference type="OrthoDB" id="9156953at2"/>
<evidence type="ECO:0000259" key="6">
    <source>
        <dbReference type="Pfam" id="PF00890"/>
    </source>
</evidence>
<dbReference type="InterPro" id="IPR003953">
    <property type="entry name" value="FAD-dep_OxRdtase_2_FAD-bd"/>
</dbReference>
<dbReference type="GO" id="GO:0016491">
    <property type="term" value="F:oxidoreductase activity"/>
    <property type="evidence" value="ECO:0007669"/>
    <property type="project" value="UniProtKB-KW"/>
</dbReference>
<organism evidence="7 8">
    <name type="scientific">Mesosutterella multiformis</name>
    <dbReference type="NCBI Taxonomy" id="2259133"/>
    <lineage>
        <taxon>Bacteria</taxon>
        <taxon>Pseudomonadati</taxon>
        <taxon>Pseudomonadota</taxon>
        <taxon>Betaproteobacteria</taxon>
        <taxon>Burkholderiales</taxon>
        <taxon>Sutterellaceae</taxon>
        <taxon>Mesosutterella</taxon>
    </lineage>
</organism>
<keyword evidence="2" id="KW-0285">Flavoprotein</keyword>
<accession>A0A388SFG5</accession>
<dbReference type="InterPro" id="IPR027477">
    <property type="entry name" value="Succ_DH/fumarate_Rdtase_cat_sf"/>
</dbReference>
<reference evidence="7 8" key="1">
    <citation type="journal article" date="2018" name="Int. J. Syst. Evol. Microbiol.">
        <title>Mesosutterella multiformis gen. nov., sp. nov., a member of the family Sutterellaceae and Sutterella megalosphaeroides sp. nov., isolated from human faeces.</title>
        <authorList>
            <person name="Sakamoto M."/>
            <person name="Ikeyama N."/>
            <person name="Kunihiro T."/>
            <person name="Iino T."/>
            <person name="Yuki M."/>
            <person name="Ohkuma M."/>
        </authorList>
    </citation>
    <scope>NUCLEOTIDE SEQUENCE [LARGE SCALE GENOMIC DNA]</scope>
    <source>
        <strain evidence="7 8">4NBBH2</strain>
    </source>
</reference>
<feature type="chain" id="PRO_5017368038" evidence="5">
    <location>
        <begin position="28"/>
        <end position="527"/>
    </location>
</feature>
<dbReference type="PANTHER" id="PTHR43400">
    <property type="entry name" value="FUMARATE REDUCTASE"/>
    <property type="match status" value="1"/>
</dbReference>
<dbReference type="InterPro" id="IPR050315">
    <property type="entry name" value="FAD-oxidoreductase_2"/>
</dbReference>
<dbReference type="Gene3D" id="3.50.50.60">
    <property type="entry name" value="FAD/NAD(P)-binding domain"/>
    <property type="match status" value="1"/>
</dbReference>
<evidence type="ECO:0000313" key="7">
    <source>
        <dbReference type="EMBL" id="GBO94423.1"/>
    </source>
</evidence>
<feature type="domain" description="FAD-dependent oxidoreductase 2 FAD-binding" evidence="6">
    <location>
        <begin position="43"/>
        <end position="505"/>
    </location>
</feature>
<keyword evidence="8" id="KW-1185">Reference proteome</keyword>
<proteinExistence type="predicted"/>
<dbReference type="PROSITE" id="PS51318">
    <property type="entry name" value="TAT"/>
    <property type="match status" value="1"/>
</dbReference>
<protein>
    <submittedName>
        <fullName evidence="7">FAD-binding dehydrogenase</fullName>
    </submittedName>
</protein>
<keyword evidence="3" id="KW-0274">FAD</keyword>
<dbReference type="PANTHER" id="PTHR43400:SF10">
    <property type="entry name" value="3-OXOSTEROID 1-DEHYDROGENASE"/>
    <property type="match status" value="1"/>
</dbReference>
<evidence type="ECO:0000313" key="8">
    <source>
        <dbReference type="Proteomes" id="UP000266091"/>
    </source>
</evidence>
<comment type="cofactor">
    <cofactor evidence="1">
        <name>FAD</name>
        <dbReference type="ChEBI" id="CHEBI:57692"/>
    </cofactor>
</comment>
<name>A0A388SFG5_9BURK</name>
<dbReference type="Proteomes" id="UP000266091">
    <property type="component" value="Unassembled WGS sequence"/>
</dbReference>
<gene>
    <name evidence="7" type="ORF">MESMUL_17770</name>
</gene>
<dbReference type="Gene3D" id="3.90.700.10">
    <property type="entry name" value="Succinate dehydrogenase/fumarate reductase flavoprotein, catalytic domain"/>
    <property type="match status" value="1"/>
</dbReference>
<dbReference type="EMBL" id="BGZJ01000002">
    <property type="protein sequence ID" value="GBO94423.1"/>
    <property type="molecule type" value="Genomic_DNA"/>
</dbReference>
<evidence type="ECO:0000256" key="1">
    <source>
        <dbReference type="ARBA" id="ARBA00001974"/>
    </source>
</evidence>
<dbReference type="Pfam" id="PF00890">
    <property type="entry name" value="FAD_binding_2"/>
    <property type="match status" value="1"/>
</dbReference>
<sequence length="527" mass="56596">MTAISKRTFLKFAAAGAAAVPASPLLAADAKAEPKTHWDTETDVLVIGYGGAGGAAAITAHDAGAKVLVIEKMKDGGGNTRASGGGFIIPKNADEAYQYLEKTFLFADNEMDGALVRTFCERAVKLPEFFKRIAPASKLRVTGHANYPYLPFAENITKYRVGGHQPGGIELFKVLRTAVETDRKIPVWLGSPAKELIREGNTVVGALVEHDGKLVRVRARRGVILACGGYEYDPQSLQNFAQGTKILGLGNPGNTGDGLRMAASMGARLWHMTSYSCPLGIKDPGCKAAVFVTMMTPNYIMVNQDGKRFCNEAGVDFHGFIYAVNPLNGVEHKYPAIPCYIVMDEAGRLAGRPTHFKYGYAAGIEGYHWSEDSSAEIKSGVVKKADTLEELAKLIHVPADALKAQVAKWNADIRAGRDTEFGRKIKKTGKSAFIGTDVPTLSAPLSEKGPYYAIEAYPALLNTQGGPKRDVKARVMDVFDRPVPRLYVAGELGSIWGSIYQGSSNVCEALVYGQIAGESAAGEKPLS</sequence>
<dbReference type="SUPFAM" id="SSF56425">
    <property type="entry name" value="Succinate dehydrogenase/fumarate reductase flavoprotein, catalytic domain"/>
    <property type="match status" value="1"/>
</dbReference>
<dbReference type="InterPro" id="IPR036188">
    <property type="entry name" value="FAD/NAD-bd_sf"/>
</dbReference>
<keyword evidence="4" id="KW-0560">Oxidoreductase</keyword>
<evidence type="ECO:0000256" key="4">
    <source>
        <dbReference type="ARBA" id="ARBA00023002"/>
    </source>
</evidence>
<dbReference type="InterPro" id="IPR006311">
    <property type="entry name" value="TAT_signal"/>
</dbReference>
<dbReference type="GO" id="GO:0008202">
    <property type="term" value="P:steroid metabolic process"/>
    <property type="evidence" value="ECO:0007669"/>
    <property type="project" value="UniProtKB-ARBA"/>
</dbReference>
<feature type="signal peptide" evidence="5">
    <location>
        <begin position="1"/>
        <end position="27"/>
    </location>
</feature>
<keyword evidence="5" id="KW-0732">Signal</keyword>
<dbReference type="AlphaFoldDB" id="A0A388SFG5"/>
<dbReference type="SUPFAM" id="SSF51905">
    <property type="entry name" value="FAD/NAD(P)-binding domain"/>
    <property type="match status" value="1"/>
</dbReference>
<evidence type="ECO:0000256" key="3">
    <source>
        <dbReference type="ARBA" id="ARBA00022827"/>
    </source>
</evidence>
<comment type="caution">
    <text evidence="7">The sequence shown here is derived from an EMBL/GenBank/DDBJ whole genome shotgun (WGS) entry which is preliminary data.</text>
</comment>